<evidence type="ECO:0000259" key="1">
    <source>
        <dbReference type="Pfam" id="PF17111"/>
    </source>
</evidence>
<reference evidence="2" key="1">
    <citation type="journal article" date="2020" name="Stud. Mycol.">
        <title>101 Dothideomycetes genomes: a test case for predicting lifestyles and emergence of pathogens.</title>
        <authorList>
            <person name="Haridas S."/>
            <person name="Albert R."/>
            <person name="Binder M."/>
            <person name="Bloem J."/>
            <person name="Labutti K."/>
            <person name="Salamov A."/>
            <person name="Andreopoulos B."/>
            <person name="Baker S."/>
            <person name="Barry K."/>
            <person name="Bills G."/>
            <person name="Bluhm B."/>
            <person name="Cannon C."/>
            <person name="Castanera R."/>
            <person name="Culley D."/>
            <person name="Daum C."/>
            <person name="Ezra D."/>
            <person name="Gonzalez J."/>
            <person name="Henrissat B."/>
            <person name="Kuo A."/>
            <person name="Liang C."/>
            <person name="Lipzen A."/>
            <person name="Lutzoni F."/>
            <person name="Magnuson J."/>
            <person name="Mondo S."/>
            <person name="Nolan M."/>
            <person name="Ohm R."/>
            <person name="Pangilinan J."/>
            <person name="Park H.-J."/>
            <person name="Ramirez L."/>
            <person name="Alfaro M."/>
            <person name="Sun H."/>
            <person name="Tritt A."/>
            <person name="Yoshinaga Y."/>
            <person name="Zwiers L.-H."/>
            <person name="Turgeon B."/>
            <person name="Goodwin S."/>
            <person name="Spatafora J."/>
            <person name="Crous P."/>
            <person name="Grigoriev I."/>
        </authorList>
    </citation>
    <scope>NUCLEOTIDE SEQUENCE</scope>
    <source>
        <strain evidence="2">CBS 122367</strain>
    </source>
</reference>
<organism evidence="2 3">
    <name type="scientific">Lentithecium fluviatile CBS 122367</name>
    <dbReference type="NCBI Taxonomy" id="1168545"/>
    <lineage>
        <taxon>Eukaryota</taxon>
        <taxon>Fungi</taxon>
        <taxon>Dikarya</taxon>
        <taxon>Ascomycota</taxon>
        <taxon>Pezizomycotina</taxon>
        <taxon>Dothideomycetes</taxon>
        <taxon>Pleosporomycetidae</taxon>
        <taxon>Pleosporales</taxon>
        <taxon>Massarineae</taxon>
        <taxon>Lentitheciaceae</taxon>
        <taxon>Lentithecium</taxon>
    </lineage>
</organism>
<sequence>MEPASITGLIGFSINAITLIYKFISSAKDDPKTVSRLQHELESLETVLGTLDLFLATRRAFAAAIFRLVQSCEEVQSRTRGLTAHQTRHDERISLGIGTNVGEIKDSVAALDKKLARFIHDEVNARFLNWLPTLMKRSICTLRLDDLRVLGNGSFMAPSQLIAYGNRVRSEDKLAYLYFDYNEQSVQNPVKAEMATINSVR</sequence>
<evidence type="ECO:0000313" key="3">
    <source>
        <dbReference type="Proteomes" id="UP000799291"/>
    </source>
</evidence>
<keyword evidence="3" id="KW-1185">Reference proteome</keyword>
<protein>
    <recommendedName>
        <fullName evidence="1">Azaphilone pigments biosynthesis cluster protein L N-terminal domain-containing protein</fullName>
    </recommendedName>
</protein>
<dbReference type="AlphaFoldDB" id="A0A6G1IEW3"/>
<dbReference type="Pfam" id="PF17111">
    <property type="entry name" value="PigL_N"/>
    <property type="match status" value="1"/>
</dbReference>
<evidence type="ECO:0000313" key="2">
    <source>
        <dbReference type="EMBL" id="KAF2676513.1"/>
    </source>
</evidence>
<dbReference type="InterPro" id="IPR031348">
    <property type="entry name" value="PigL_N"/>
</dbReference>
<dbReference type="EMBL" id="MU005633">
    <property type="protein sequence ID" value="KAF2676513.1"/>
    <property type="molecule type" value="Genomic_DNA"/>
</dbReference>
<dbReference type="Proteomes" id="UP000799291">
    <property type="component" value="Unassembled WGS sequence"/>
</dbReference>
<gene>
    <name evidence="2" type="ORF">K458DRAFT_437182</name>
</gene>
<accession>A0A6G1IEW3</accession>
<name>A0A6G1IEW3_9PLEO</name>
<feature type="domain" description="Azaphilone pigments biosynthesis cluster protein L N-terminal" evidence="1">
    <location>
        <begin position="4"/>
        <end position="75"/>
    </location>
</feature>
<proteinExistence type="predicted"/>